<accession>A0A9P8V127</accession>
<protein>
    <submittedName>
        <fullName evidence="2">Uncharacterized protein</fullName>
    </submittedName>
</protein>
<organism evidence="2 3">
    <name type="scientific">Plectosphaerella plurivora</name>
    <dbReference type="NCBI Taxonomy" id="936078"/>
    <lineage>
        <taxon>Eukaryota</taxon>
        <taxon>Fungi</taxon>
        <taxon>Dikarya</taxon>
        <taxon>Ascomycota</taxon>
        <taxon>Pezizomycotina</taxon>
        <taxon>Sordariomycetes</taxon>
        <taxon>Hypocreomycetidae</taxon>
        <taxon>Glomerellales</taxon>
        <taxon>Plectosphaerellaceae</taxon>
        <taxon>Plectosphaerella</taxon>
    </lineage>
</organism>
<feature type="compositionally biased region" description="Basic and acidic residues" evidence="1">
    <location>
        <begin position="162"/>
        <end position="172"/>
    </location>
</feature>
<reference evidence="2" key="1">
    <citation type="journal article" date="2021" name="Nat. Commun.">
        <title>Genetic determinants of endophytism in the Arabidopsis root mycobiome.</title>
        <authorList>
            <person name="Mesny F."/>
            <person name="Miyauchi S."/>
            <person name="Thiergart T."/>
            <person name="Pickel B."/>
            <person name="Atanasova L."/>
            <person name="Karlsson M."/>
            <person name="Huettel B."/>
            <person name="Barry K.W."/>
            <person name="Haridas S."/>
            <person name="Chen C."/>
            <person name="Bauer D."/>
            <person name="Andreopoulos W."/>
            <person name="Pangilinan J."/>
            <person name="LaButti K."/>
            <person name="Riley R."/>
            <person name="Lipzen A."/>
            <person name="Clum A."/>
            <person name="Drula E."/>
            <person name="Henrissat B."/>
            <person name="Kohler A."/>
            <person name="Grigoriev I.V."/>
            <person name="Martin F.M."/>
            <person name="Hacquard S."/>
        </authorList>
    </citation>
    <scope>NUCLEOTIDE SEQUENCE</scope>
    <source>
        <strain evidence="2">MPI-SDFR-AT-0117</strain>
    </source>
</reference>
<gene>
    <name evidence="2" type="ORF">F5X68DRAFT_251122</name>
</gene>
<name>A0A9P8V127_9PEZI</name>
<dbReference type="EMBL" id="JAGSXJ010000041">
    <property type="protein sequence ID" value="KAH6663945.1"/>
    <property type="molecule type" value="Genomic_DNA"/>
</dbReference>
<keyword evidence="3" id="KW-1185">Reference proteome</keyword>
<evidence type="ECO:0000313" key="2">
    <source>
        <dbReference type="EMBL" id="KAH6663945.1"/>
    </source>
</evidence>
<feature type="compositionally biased region" description="Basic and acidic residues" evidence="1">
    <location>
        <begin position="22"/>
        <end position="35"/>
    </location>
</feature>
<evidence type="ECO:0000313" key="3">
    <source>
        <dbReference type="Proteomes" id="UP000770015"/>
    </source>
</evidence>
<comment type="caution">
    <text evidence="2">The sequence shown here is derived from an EMBL/GenBank/DDBJ whole genome shotgun (WGS) entry which is preliminary data.</text>
</comment>
<feature type="region of interest" description="Disordered" evidence="1">
    <location>
        <begin position="1"/>
        <end position="212"/>
    </location>
</feature>
<dbReference type="AlphaFoldDB" id="A0A9P8V127"/>
<sequence length="212" mass="23098">MTGASDVVADTPAAETAMLDQKNVDEKKDNKKDGKNTGQEAMVTGTSDIVVDSSAFETKMMDQKKDDDTKNTKEDDKKNDKKEKSDGKSSFPALLLSGLSIRSSKDRDKKKKHGSSEISDTAIVNDKKQEQKLQQGPPPYSPTPRKSSRMSMSSIRSRFGKNKGEGDAEEHPGSITLGSAKVDRKPLTPGVPATPRRSGSALLDLFKRPEQE</sequence>
<evidence type="ECO:0000256" key="1">
    <source>
        <dbReference type="SAM" id="MobiDB-lite"/>
    </source>
</evidence>
<feature type="compositionally biased region" description="Basic and acidic residues" evidence="1">
    <location>
        <begin position="59"/>
        <end position="87"/>
    </location>
</feature>
<proteinExistence type="predicted"/>
<dbReference type="Proteomes" id="UP000770015">
    <property type="component" value="Unassembled WGS sequence"/>
</dbReference>